<dbReference type="SUPFAM" id="SSF159283">
    <property type="entry name" value="Guanosine diphospho-D-mannose pyrophosphorylase/mannose-6-phosphate isomerase linker domain"/>
    <property type="match status" value="1"/>
</dbReference>
<keyword evidence="3" id="KW-1185">Reference proteome</keyword>
<dbReference type="eggNOG" id="COG0836">
    <property type="taxonomic scope" value="Bacteria"/>
</dbReference>
<evidence type="ECO:0000313" key="2">
    <source>
        <dbReference type="EMBL" id="AIS51865.1"/>
    </source>
</evidence>
<reference evidence="3" key="1">
    <citation type="journal article" date="2015" name="Genome Announc.">
        <title>Whole-Genome Sequences of 80 Environmental and Clinical Isolates of Burkholderia pseudomallei.</title>
        <authorList>
            <person name="Johnson S.L."/>
            <person name="Baker A.L."/>
            <person name="Chain P.S."/>
            <person name="Currie B.J."/>
            <person name="Daligault H.E."/>
            <person name="Davenport K.W."/>
            <person name="Davis C.B."/>
            <person name="Inglis T.J."/>
            <person name="Kaestli M."/>
            <person name="Koren S."/>
            <person name="Mayo M."/>
            <person name="Merritt A.J."/>
            <person name="Price E.P."/>
            <person name="Sarovich D.S."/>
            <person name="Warner J."/>
            <person name="Rosovitz M.J."/>
        </authorList>
    </citation>
    <scope>NUCLEOTIDE SEQUENCE [LARGE SCALE GENOMIC DNA]</scope>
    <source>
        <strain evidence="3">DSM 2030</strain>
    </source>
</reference>
<dbReference type="Gene3D" id="3.90.550.10">
    <property type="entry name" value="Spore Coat Polysaccharide Biosynthesis Protein SpsA, Chain A"/>
    <property type="match status" value="1"/>
</dbReference>
<dbReference type="AlphaFoldDB" id="A0A097APW9"/>
<gene>
    <name evidence="2" type="ORF">TKV_c06810</name>
</gene>
<dbReference type="InterPro" id="IPR029044">
    <property type="entry name" value="Nucleotide-diphossugar_trans"/>
</dbReference>
<dbReference type="KEGG" id="tki:TKV_c06810"/>
<protein>
    <recommendedName>
        <fullName evidence="1">MannoseP isomerase/GMP-like beta-helix domain-containing protein</fullName>
    </recommendedName>
</protein>
<proteinExistence type="predicted"/>
<sequence>MMHIVIIVDAEDALLICSKDKAQNVKEILKELKEKAEYL</sequence>
<evidence type="ECO:0000313" key="3">
    <source>
        <dbReference type="Proteomes" id="UP000029669"/>
    </source>
</evidence>
<evidence type="ECO:0000259" key="1">
    <source>
        <dbReference type="Pfam" id="PF22640"/>
    </source>
</evidence>
<organism evidence="2 3">
    <name type="scientific">Thermoanaerobacter kivui</name>
    <name type="common">Acetogenium kivui</name>
    <dbReference type="NCBI Taxonomy" id="2325"/>
    <lineage>
        <taxon>Bacteria</taxon>
        <taxon>Bacillati</taxon>
        <taxon>Bacillota</taxon>
        <taxon>Clostridia</taxon>
        <taxon>Thermoanaerobacterales</taxon>
        <taxon>Thermoanaerobacteraceae</taxon>
        <taxon>Thermoanaerobacter</taxon>
    </lineage>
</organism>
<dbReference type="Proteomes" id="UP000029669">
    <property type="component" value="Chromosome"/>
</dbReference>
<name>A0A097APW9_THEKI</name>
<dbReference type="STRING" id="2325.TKV_c06810"/>
<dbReference type="HOGENOM" id="CLU_3318396_0_0_9"/>
<feature type="domain" description="MannoseP isomerase/GMP-like beta-helix" evidence="1">
    <location>
        <begin position="5"/>
        <end position="32"/>
    </location>
</feature>
<dbReference type="InterPro" id="IPR054566">
    <property type="entry name" value="ManC/GMP-like_b-helix"/>
</dbReference>
<dbReference type="EMBL" id="CP009170">
    <property type="protein sequence ID" value="AIS51865.1"/>
    <property type="molecule type" value="Genomic_DNA"/>
</dbReference>
<accession>A0A097APW9</accession>
<dbReference type="Pfam" id="PF22640">
    <property type="entry name" value="ManC_GMP_beta-helix"/>
    <property type="match status" value="1"/>
</dbReference>